<comment type="similarity">
    <text evidence="1">Belongs to the 4-hydroxybenzoyl-CoA thioesterase family.</text>
</comment>
<evidence type="ECO:0000256" key="2">
    <source>
        <dbReference type="ARBA" id="ARBA00022801"/>
    </source>
</evidence>
<dbReference type="EMBL" id="FTPL01000002">
    <property type="protein sequence ID" value="SIT81069.1"/>
    <property type="molecule type" value="Genomic_DNA"/>
</dbReference>
<protein>
    <submittedName>
        <fullName evidence="4">Acyl-CoA thioester hydrolase</fullName>
    </submittedName>
</protein>
<dbReference type="InterPro" id="IPR006684">
    <property type="entry name" value="YbgC/YbaW"/>
</dbReference>
<reference evidence="5" key="1">
    <citation type="submission" date="2017-01" db="EMBL/GenBank/DDBJ databases">
        <authorList>
            <person name="Varghese N."/>
            <person name="Submissions S."/>
        </authorList>
    </citation>
    <scope>NUCLEOTIDE SEQUENCE [LARGE SCALE GENOMIC DNA]</scope>
    <source>
        <strain evidence="5">MNA4</strain>
    </source>
</reference>
<evidence type="ECO:0000313" key="4">
    <source>
        <dbReference type="EMBL" id="SIT81069.1"/>
    </source>
</evidence>
<dbReference type="Proteomes" id="UP000187550">
    <property type="component" value="Unassembled WGS sequence"/>
</dbReference>
<dbReference type="InterPro" id="IPR006683">
    <property type="entry name" value="Thioestr_dom"/>
</dbReference>
<dbReference type="STRING" id="550447.SAMN05428946_1372"/>
<dbReference type="PANTHER" id="PTHR31793:SF27">
    <property type="entry name" value="NOVEL THIOESTERASE SUPERFAMILY DOMAIN AND SAPOSIN A-TYPE DOMAIN CONTAINING PROTEIN (0610012H03RIK)"/>
    <property type="match status" value="1"/>
</dbReference>
<dbReference type="GO" id="GO:0047617">
    <property type="term" value="F:fatty acyl-CoA hydrolase activity"/>
    <property type="evidence" value="ECO:0007669"/>
    <property type="project" value="TreeGrafter"/>
</dbReference>
<dbReference type="NCBIfam" id="TIGR00051">
    <property type="entry name" value="YbgC/FadM family acyl-CoA thioesterase"/>
    <property type="match status" value="1"/>
</dbReference>
<dbReference type="RefSeq" id="WP_076757651.1">
    <property type="nucleotide sequence ID" value="NZ_FTPL01000002.1"/>
</dbReference>
<dbReference type="SUPFAM" id="SSF54637">
    <property type="entry name" value="Thioesterase/thiol ester dehydrase-isomerase"/>
    <property type="match status" value="1"/>
</dbReference>
<dbReference type="InterPro" id="IPR029069">
    <property type="entry name" value="HotDog_dom_sf"/>
</dbReference>
<organism evidence="4 5">
    <name type="scientific">Edaphobacillus lindanitolerans</name>
    <dbReference type="NCBI Taxonomy" id="550447"/>
    <lineage>
        <taxon>Bacteria</taxon>
        <taxon>Bacillati</taxon>
        <taxon>Bacillota</taxon>
        <taxon>Bacilli</taxon>
        <taxon>Bacillales</taxon>
        <taxon>Bacillaceae</taxon>
        <taxon>Edaphobacillus</taxon>
    </lineage>
</organism>
<accession>A0A1U7PP90</accession>
<dbReference type="FunFam" id="3.10.129.10:FF:000026">
    <property type="entry name" value="Possible 4-hydroxybenzoyl-CoA thioesterase"/>
    <property type="match status" value="1"/>
</dbReference>
<dbReference type="AlphaFoldDB" id="A0A1U7PP90"/>
<dbReference type="Pfam" id="PF03061">
    <property type="entry name" value="4HBT"/>
    <property type="match status" value="1"/>
</dbReference>
<name>A0A1U7PP90_9BACI</name>
<dbReference type="Gene3D" id="3.10.129.10">
    <property type="entry name" value="Hotdog Thioesterase"/>
    <property type="match status" value="1"/>
</dbReference>
<keyword evidence="2 4" id="KW-0378">Hydrolase</keyword>
<dbReference type="PANTHER" id="PTHR31793">
    <property type="entry name" value="4-HYDROXYBENZOYL-COA THIOESTERASE FAMILY MEMBER"/>
    <property type="match status" value="1"/>
</dbReference>
<proteinExistence type="inferred from homology"/>
<evidence type="ECO:0000313" key="5">
    <source>
        <dbReference type="Proteomes" id="UP000187550"/>
    </source>
</evidence>
<gene>
    <name evidence="4" type="ORF">SAMN05428946_1372</name>
</gene>
<keyword evidence="5" id="KW-1185">Reference proteome</keyword>
<feature type="domain" description="Thioesterase" evidence="3">
    <location>
        <begin position="18"/>
        <end position="102"/>
    </location>
</feature>
<dbReference type="OrthoDB" id="9800856at2"/>
<evidence type="ECO:0000256" key="1">
    <source>
        <dbReference type="ARBA" id="ARBA00005953"/>
    </source>
</evidence>
<dbReference type="PIRSF" id="PIRSF003230">
    <property type="entry name" value="YbgC"/>
    <property type="match status" value="1"/>
</dbReference>
<evidence type="ECO:0000259" key="3">
    <source>
        <dbReference type="Pfam" id="PF03061"/>
    </source>
</evidence>
<dbReference type="InterPro" id="IPR050563">
    <property type="entry name" value="4-hydroxybenzoyl-CoA_TE"/>
</dbReference>
<dbReference type="CDD" id="cd00586">
    <property type="entry name" value="4HBT"/>
    <property type="match status" value="1"/>
</dbReference>
<sequence length="141" mass="16136">MHISETTVEVRYAETDQMGVVYHANYLVWMEIGRTALIRDIGFSYAGLEEKGYLSPVIDLNISYKQPMRYGDTAVIRTWIEQHGRLRTTYGYEIAHPDGTVAATGSSVHTLVHKESFRPVALRKIDPEWEAKYIEIAKETD</sequence>